<dbReference type="EMBL" id="CP110437">
    <property type="protein sequence ID" value="WAQ92538.1"/>
    <property type="molecule type" value="Genomic_DNA"/>
</dbReference>
<dbReference type="RefSeq" id="XP_053028093.1">
    <property type="nucleotide sequence ID" value="XM_053164290.1"/>
</dbReference>
<feature type="region of interest" description="Disordered" evidence="1">
    <location>
        <begin position="86"/>
        <end position="290"/>
    </location>
</feature>
<feature type="compositionally biased region" description="Gly residues" evidence="1">
    <location>
        <begin position="128"/>
        <end position="182"/>
    </location>
</feature>
<reference evidence="2" key="1">
    <citation type="submission" date="2022-10" db="EMBL/GenBank/DDBJ databases">
        <title>Puccinia triticina Genome sequencing and assembly.</title>
        <authorList>
            <person name="Li C."/>
        </authorList>
    </citation>
    <scope>NUCLEOTIDE SEQUENCE</scope>
    <source>
        <strain evidence="2">Pt15</strain>
    </source>
</reference>
<feature type="compositionally biased region" description="Polar residues" evidence="1">
    <location>
        <begin position="232"/>
        <end position="245"/>
    </location>
</feature>
<dbReference type="GeneID" id="77805174"/>
<feature type="compositionally biased region" description="Low complexity" evidence="1">
    <location>
        <begin position="221"/>
        <end position="231"/>
    </location>
</feature>
<evidence type="ECO:0000256" key="1">
    <source>
        <dbReference type="SAM" id="MobiDB-lite"/>
    </source>
</evidence>
<feature type="region of interest" description="Disordered" evidence="1">
    <location>
        <begin position="697"/>
        <end position="765"/>
    </location>
</feature>
<organism evidence="2 3">
    <name type="scientific">Puccinia triticina</name>
    <dbReference type="NCBI Taxonomy" id="208348"/>
    <lineage>
        <taxon>Eukaryota</taxon>
        <taxon>Fungi</taxon>
        <taxon>Dikarya</taxon>
        <taxon>Basidiomycota</taxon>
        <taxon>Pucciniomycotina</taxon>
        <taxon>Pucciniomycetes</taxon>
        <taxon>Pucciniales</taxon>
        <taxon>Pucciniaceae</taxon>
        <taxon>Puccinia</taxon>
    </lineage>
</organism>
<feature type="compositionally biased region" description="Low complexity" evidence="1">
    <location>
        <begin position="202"/>
        <end position="213"/>
    </location>
</feature>
<keyword evidence="3" id="KW-1185">Reference proteome</keyword>
<feature type="compositionally biased region" description="Low complexity" evidence="1">
    <location>
        <begin position="86"/>
        <end position="96"/>
    </location>
</feature>
<feature type="compositionally biased region" description="Low complexity" evidence="1">
    <location>
        <begin position="183"/>
        <end position="193"/>
    </location>
</feature>
<protein>
    <recommendedName>
        <fullName evidence="4">HMG box domain-containing protein</fullName>
    </recommendedName>
</protein>
<accession>A0ABY7D631</accession>
<gene>
    <name evidence="2" type="ORF">PtA15_17A19</name>
</gene>
<sequence length="765" mass="81930">MNNMYGYPTSNGLERTSPHDGYLNPRNNFTPPTTRFSDIQPIDDGLQLNRSLLFDGSQRLNTGLNLNDGLQLGGSQQYAGVQQFGSGQQFSGRGQHFSGGGQQFGGGSGGQQFSGGGQQFDDGQQFFSGGGQQFSGGGQQFSGGGQQFSGGGQQFSGGGQQFSGGGQQFSGGGQQFSGGGQQFSGQQFSSGGQQFSGGGQHFSGAGQQSSVGGQEFGHGGQQSHSSHGGQQNDSDVMNPAPQTSALLPPHFPASTIATGPRKRKRTNRSTVSAAVPESTPPVPTPSAPIVNTNAANSTTPATTVTQSQSINRFLADVNQQVEDREPEEEVDYSQKTADELQGISKDKSKKHMTNSDVEVFLEFYLTQQKDLALLAIERRVSVEMVEKLLGRKQSLRAATIWNNFMKTPIARAIFKESGKGVKDKEAMGKLSAMWDAMTLDEKRAFATDPTVGPDQDAASESNPTGAAVVDTTTTGNNPQETTTTDLVPTPRVPTVGGLRVCSKSLKAAHSRVDKWMTEWQAKAVHVAKSSHCEFVLIGISNHLSAHNFQFTRSTPGAAPFSKQIEHADGLQSYQNRLQAFLSGFRINNIPALVNKAKIPLAREAATNLRTRLGSFVAEETNGLKQSWSWGDCDSQLGAIGFKLVFLPGAKSNPIWLKTLSRELKGPMITLINHDLDQNLIRVVADQDALLGVVPRCKKNLPKKQPPRTTDDTNSELGAPTTSANSTTNQSKRKRLTTSGSRHRARTPLTAAEKALDDSDDEGEDK</sequence>
<name>A0ABY7D631_9BASI</name>
<proteinExistence type="predicted"/>
<evidence type="ECO:0008006" key="4">
    <source>
        <dbReference type="Google" id="ProtNLM"/>
    </source>
</evidence>
<dbReference type="Proteomes" id="UP001164743">
    <property type="component" value="Chromosome 17A"/>
</dbReference>
<evidence type="ECO:0000313" key="3">
    <source>
        <dbReference type="Proteomes" id="UP001164743"/>
    </source>
</evidence>
<feature type="compositionally biased region" description="Gly residues" evidence="1">
    <location>
        <begin position="97"/>
        <end position="118"/>
    </location>
</feature>
<feature type="compositionally biased region" description="Basic residues" evidence="1">
    <location>
        <begin position="730"/>
        <end position="745"/>
    </location>
</feature>
<feature type="compositionally biased region" description="Polar residues" evidence="1">
    <location>
        <begin position="719"/>
        <end position="729"/>
    </location>
</feature>
<evidence type="ECO:0000313" key="2">
    <source>
        <dbReference type="EMBL" id="WAQ92538.1"/>
    </source>
</evidence>